<organism evidence="3 4">
    <name type="scientific">Streptomyces sporangiiformans</name>
    <dbReference type="NCBI Taxonomy" id="2315329"/>
    <lineage>
        <taxon>Bacteria</taxon>
        <taxon>Bacillati</taxon>
        <taxon>Actinomycetota</taxon>
        <taxon>Actinomycetes</taxon>
        <taxon>Kitasatosporales</taxon>
        <taxon>Streptomycetaceae</taxon>
        <taxon>Streptomyces</taxon>
    </lineage>
</organism>
<dbReference type="Proteomes" id="UP000317378">
    <property type="component" value="Unassembled WGS sequence"/>
</dbReference>
<dbReference type="InterPro" id="IPR035905">
    <property type="entry name" value="Barstar-like_sf"/>
</dbReference>
<reference evidence="3 4" key="1">
    <citation type="submission" date="2019-06" db="EMBL/GenBank/DDBJ databases">
        <title>Streptomyces sporangiiformans sp. nov., a novel actinomycete isolated from soil in Mount Song.</title>
        <authorList>
            <person name="Han L."/>
        </authorList>
    </citation>
    <scope>NUCLEOTIDE SEQUENCE [LARGE SCALE GENOMIC DNA]</scope>
    <source>
        <strain evidence="3 4">NEAU-SSA 1</strain>
    </source>
</reference>
<evidence type="ECO:0000256" key="1">
    <source>
        <dbReference type="ARBA" id="ARBA00006845"/>
    </source>
</evidence>
<proteinExistence type="inferred from homology"/>
<evidence type="ECO:0000313" key="4">
    <source>
        <dbReference type="Proteomes" id="UP000317378"/>
    </source>
</evidence>
<name>A0A505DNU3_9ACTN</name>
<accession>A0A505DNU3</accession>
<dbReference type="InterPro" id="IPR000468">
    <property type="entry name" value="Barstar"/>
</dbReference>
<evidence type="ECO:0000313" key="3">
    <source>
        <dbReference type="EMBL" id="TPQ22903.1"/>
    </source>
</evidence>
<dbReference type="EMBL" id="VCHX02000071">
    <property type="protein sequence ID" value="TPQ22903.1"/>
    <property type="molecule type" value="Genomic_DNA"/>
</dbReference>
<comment type="similarity">
    <text evidence="1">Belongs to the barstar family.</text>
</comment>
<dbReference type="Pfam" id="PF01337">
    <property type="entry name" value="Barstar"/>
    <property type="match status" value="1"/>
</dbReference>
<sequence length="203" mass="22743">MSRRSSARSSGARISRMATSLTRRRPPWVVFTRRDDPWLNAETARLREQGGRVFRMDGRELREPKNLFAAFARELSFPGHFGHNWDALVDCLHDRHGHGGTTKDIAVLIDNADDLRGAGFLGLFVSVLCQAAWRANLQLDADGVANQHWPPFLLHFVFLLDDMPPSAFVEAAASGMDVKVALEEGRMTATLTGEDWPDPDHHE</sequence>
<dbReference type="SUPFAM" id="SSF52038">
    <property type="entry name" value="Barstar-related"/>
    <property type="match status" value="1"/>
</dbReference>
<dbReference type="AlphaFoldDB" id="A0A505DNU3"/>
<gene>
    <name evidence="3" type="ORF">FGD71_007020</name>
</gene>
<protein>
    <recommendedName>
        <fullName evidence="2">Barstar (barnase inhibitor) domain-containing protein</fullName>
    </recommendedName>
</protein>
<dbReference type="OrthoDB" id="5184890at2"/>
<evidence type="ECO:0000259" key="2">
    <source>
        <dbReference type="Pfam" id="PF01337"/>
    </source>
</evidence>
<feature type="domain" description="Barstar (barnase inhibitor)" evidence="2">
    <location>
        <begin position="52"/>
        <end position="117"/>
    </location>
</feature>
<keyword evidence="4" id="KW-1185">Reference proteome</keyword>
<comment type="caution">
    <text evidence="3">The sequence shown here is derived from an EMBL/GenBank/DDBJ whole genome shotgun (WGS) entry which is preliminary data.</text>
</comment>
<dbReference type="Gene3D" id="3.30.370.10">
    <property type="entry name" value="Barstar-like"/>
    <property type="match status" value="1"/>
</dbReference>